<protein>
    <submittedName>
        <fullName evidence="8">Exopolygalacturonase. Poly(Galacturonate) hydrolase</fullName>
        <ecNumber evidence="8">3.2.1.67</ecNumber>
    </submittedName>
    <submittedName>
        <fullName evidence="9">Glycosyl hydrolases family 28</fullName>
    </submittedName>
</protein>
<dbReference type="RefSeq" id="WP_045099727.1">
    <property type="nucleotide sequence ID" value="NZ_CP020614.1"/>
</dbReference>
<dbReference type="SMART" id="SM00710">
    <property type="entry name" value="PbH1"/>
    <property type="match status" value="5"/>
</dbReference>
<keyword evidence="2 6" id="KW-0378">Hydrolase</keyword>
<dbReference type="Gene3D" id="2.160.20.10">
    <property type="entry name" value="Single-stranded right-handed beta-helix, Pectin lyase-like"/>
    <property type="match status" value="1"/>
</dbReference>
<dbReference type="EMBL" id="FMVN01000008">
    <property type="protein sequence ID" value="SCY44366.1"/>
    <property type="molecule type" value="Genomic_DNA"/>
</dbReference>
<dbReference type="GO" id="GO:0005975">
    <property type="term" value="P:carbohydrate metabolic process"/>
    <property type="evidence" value="ECO:0007669"/>
    <property type="project" value="InterPro"/>
</dbReference>
<dbReference type="OrthoDB" id="9795222at2"/>
<evidence type="ECO:0000256" key="6">
    <source>
        <dbReference type="RuleBase" id="RU361169"/>
    </source>
</evidence>
<dbReference type="STRING" id="451.B6N58_05005"/>
<dbReference type="SUPFAM" id="SSF51126">
    <property type="entry name" value="Pectin lyase-like"/>
    <property type="match status" value="1"/>
</dbReference>
<feature type="chain" id="PRO_5009750780" evidence="7">
    <location>
        <begin position="25"/>
        <end position="388"/>
    </location>
</feature>
<keyword evidence="3" id="KW-1015">Disulfide bond</keyword>
<keyword evidence="4" id="KW-0325">Glycoprotein</keyword>
<sequence>MNGLRKIILCTLPLSALYSHLSWAVDVSCQNLALGNVTCDFSGSGDDLTDQLNKVINKYNGNLTLNIKQGQYLLKPLTIKKMSQINLHLDANVTLIAPERGDTSWSDNEGLINLVNVSNFLLSGTDPNTSIIDGQGGSWWNKASSNSRPFLVHINHINGLEMSNIQLHNSPRFHVMIRGGQNINIHDMTINSPENSPNTDGINVGSINQMKINNVNIHNGDDGIAINAVNEPSTNIQISNVDLWYGHGISIGSGVKQVVSNIEVTNVHFHSSENGLRIKTACDKKDCSDTKKGIVSYVHYSDIHMDNVHRPIFYDLSYSDNGRTSYVAIQNISYQNITAENSRGPAQLFCGKYNKCNPITFDSVYVDTGLQCQGVNGGKVGKTVNCLQ</sequence>
<evidence type="ECO:0000256" key="3">
    <source>
        <dbReference type="ARBA" id="ARBA00023157"/>
    </source>
</evidence>
<dbReference type="AlphaFoldDB" id="A0A098GGA8"/>
<evidence type="ECO:0000313" key="9">
    <source>
        <dbReference type="EMBL" id="SCY44366.1"/>
    </source>
</evidence>
<evidence type="ECO:0000256" key="1">
    <source>
        <dbReference type="ARBA" id="ARBA00008834"/>
    </source>
</evidence>
<keyword evidence="11" id="KW-1185">Reference proteome</keyword>
<evidence type="ECO:0000256" key="4">
    <source>
        <dbReference type="ARBA" id="ARBA00023180"/>
    </source>
</evidence>
<evidence type="ECO:0000313" key="11">
    <source>
        <dbReference type="Proteomes" id="UP000182998"/>
    </source>
</evidence>
<comment type="similarity">
    <text evidence="1 6">Belongs to the glycosyl hydrolase 28 family.</text>
</comment>
<name>A0A098GGA8_LEGMI</name>
<dbReference type="HOGENOM" id="CLU_694074_0_0_6"/>
<dbReference type="InterPro" id="IPR000743">
    <property type="entry name" value="Glyco_hydro_28"/>
</dbReference>
<keyword evidence="5 6" id="KW-0326">Glycosidase</keyword>
<keyword evidence="7" id="KW-0732">Signal</keyword>
<feature type="signal peptide" evidence="7">
    <location>
        <begin position="1"/>
        <end position="24"/>
    </location>
</feature>
<dbReference type="InterPro" id="IPR011050">
    <property type="entry name" value="Pectin_lyase_fold/virulence"/>
</dbReference>
<dbReference type="EMBL" id="LN614830">
    <property type="protein sequence ID" value="CEG61498.1"/>
    <property type="molecule type" value="Genomic_DNA"/>
</dbReference>
<reference evidence="10" key="1">
    <citation type="submission" date="2014-09" db="EMBL/GenBank/DDBJ databases">
        <authorList>
            <person name="Gomez-Valero L."/>
        </authorList>
    </citation>
    <scope>NUCLEOTIDE SEQUENCE [LARGE SCALE GENOMIC DNA]</scope>
    <source>
        <strain evidence="10">ATCC33218</strain>
    </source>
</reference>
<proteinExistence type="inferred from homology"/>
<accession>A0A098GGA8</accession>
<evidence type="ECO:0000256" key="2">
    <source>
        <dbReference type="ARBA" id="ARBA00022801"/>
    </source>
</evidence>
<dbReference type="PATRIC" id="fig|451.8.peg.3057"/>
<evidence type="ECO:0000313" key="8">
    <source>
        <dbReference type="EMBL" id="CEG61498.1"/>
    </source>
</evidence>
<dbReference type="PANTHER" id="PTHR31736">
    <property type="match status" value="1"/>
</dbReference>
<gene>
    <name evidence="8" type="ORF">LMI_2226</name>
    <name evidence="9" type="ORF">SAMN02982997_01706</name>
</gene>
<evidence type="ECO:0000256" key="5">
    <source>
        <dbReference type="ARBA" id="ARBA00023295"/>
    </source>
</evidence>
<organism evidence="8 10">
    <name type="scientific">Legionella micdadei</name>
    <name type="common">Tatlockia micdadei</name>
    <dbReference type="NCBI Taxonomy" id="451"/>
    <lineage>
        <taxon>Bacteria</taxon>
        <taxon>Pseudomonadati</taxon>
        <taxon>Pseudomonadota</taxon>
        <taxon>Gammaproteobacteria</taxon>
        <taxon>Legionellales</taxon>
        <taxon>Legionellaceae</taxon>
        <taxon>Legionella</taxon>
    </lineage>
</organism>
<dbReference type="PANTHER" id="PTHR31736:SF19">
    <property type="entry name" value="PECTIN LYASE SUPERFAMILY PROTEIN-RELATED"/>
    <property type="match status" value="1"/>
</dbReference>
<dbReference type="EC" id="3.2.1.67" evidence="8"/>
<evidence type="ECO:0000256" key="7">
    <source>
        <dbReference type="SAM" id="SignalP"/>
    </source>
</evidence>
<reference evidence="9 11" key="3">
    <citation type="submission" date="2016-10" db="EMBL/GenBank/DDBJ databases">
        <authorList>
            <person name="Varghese N."/>
            <person name="Submissions S."/>
        </authorList>
    </citation>
    <scope>NUCLEOTIDE SEQUENCE [LARGE SCALE GENOMIC DNA]</scope>
    <source>
        <strain evidence="9 11">ATCC 33218</strain>
    </source>
</reference>
<dbReference type="InterPro" id="IPR006626">
    <property type="entry name" value="PbH1"/>
</dbReference>
<evidence type="ECO:0000313" key="10">
    <source>
        <dbReference type="Proteomes" id="UP000032414"/>
    </source>
</evidence>
<dbReference type="GO" id="GO:0047911">
    <property type="term" value="F:galacturan 1,4-alpha-galacturonidase activity"/>
    <property type="evidence" value="ECO:0007669"/>
    <property type="project" value="UniProtKB-EC"/>
</dbReference>
<dbReference type="Pfam" id="PF00295">
    <property type="entry name" value="Glyco_hydro_28"/>
    <property type="match status" value="1"/>
</dbReference>
<dbReference type="InterPro" id="IPR012334">
    <property type="entry name" value="Pectin_lyas_fold"/>
</dbReference>
<reference evidence="8" key="2">
    <citation type="submission" date="2014-09" db="EMBL/GenBank/DDBJ databases">
        <authorList>
            <person name="GOMEZ-VALERO Laura"/>
        </authorList>
    </citation>
    <scope>NUCLEOTIDE SEQUENCE</scope>
    <source>
        <strain evidence="8">ATCC33218</strain>
    </source>
</reference>
<dbReference type="GO" id="GO:0004650">
    <property type="term" value="F:polygalacturonase activity"/>
    <property type="evidence" value="ECO:0007669"/>
    <property type="project" value="InterPro"/>
</dbReference>
<dbReference type="Proteomes" id="UP000182998">
    <property type="component" value="Unassembled WGS sequence"/>
</dbReference>
<dbReference type="Proteomes" id="UP000032414">
    <property type="component" value="Chromosome I"/>
</dbReference>
<dbReference type="GO" id="GO:0046576">
    <property type="term" value="F:rhamnogalacturonan alpha-L-rhamnopyranosyl-(1-&gt;4)-alpha-D-galactopyranosyluronide lyase activity"/>
    <property type="evidence" value="ECO:0007669"/>
    <property type="project" value="UniProtKB-ARBA"/>
</dbReference>
<dbReference type="KEGG" id="tmc:LMI_2226"/>